<sequence length="170" mass="20262">MAHYSGHNNRKVFRNFLERKNSFLLCNKEDNSREWEEKKLKLEAEENRESTQKSQNGKIDEIPAKITSDTYWKDEEIYSTLQKVGYIERLVAKRSYKYKTVRTNIHISKEMEAIFIKGGSNITIKKNDQQNKIYFDVFQQWSRFIKAIYQSTTMEDEMGKGLQIKGQMRL</sequence>
<protein>
    <submittedName>
        <fullName evidence="1">Uncharacterized protein</fullName>
    </submittedName>
</protein>
<comment type="caution">
    <text evidence="1">The sequence shown here is derived from an EMBL/GenBank/DDBJ whole genome shotgun (WGS) entry which is preliminary data.</text>
</comment>
<proteinExistence type="predicted"/>
<evidence type="ECO:0000313" key="1">
    <source>
        <dbReference type="EMBL" id="PKC52801.1"/>
    </source>
</evidence>
<dbReference type="VEuPathDB" id="FungiDB:RhiirA1_480648"/>
<dbReference type="Proteomes" id="UP000232688">
    <property type="component" value="Unassembled WGS sequence"/>
</dbReference>
<gene>
    <name evidence="1" type="ORF">RhiirA1_480648</name>
</gene>
<dbReference type="EMBL" id="LLXH01005115">
    <property type="protein sequence ID" value="PKC52801.1"/>
    <property type="molecule type" value="Genomic_DNA"/>
</dbReference>
<organism evidence="1 2">
    <name type="scientific">Rhizophagus irregularis</name>
    <dbReference type="NCBI Taxonomy" id="588596"/>
    <lineage>
        <taxon>Eukaryota</taxon>
        <taxon>Fungi</taxon>
        <taxon>Fungi incertae sedis</taxon>
        <taxon>Mucoromycota</taxon>
        <taxon>Glomeromycotina</taxon>
        <taxon>Glomeromycetes</taxon>
        <taxon>Glomerales</taxon>
        <taxon>Glomeraceae</taxon>
        <taxon>Rhizophagus</taxon>
    </lineage>
</organism>
<reference evidence="1 2" key="2">
    <citation type="submission" date="2017-10" db="EMBL/GenBank/DDBJ databases">
        <title>Genome analyses suggest a sexual origin of heterokaryosis in a supposedly ancient asexual fungus.</title>
        <authorList>
            <person name="Corradi N."/>
            <person name="Sedzielewska K."/>
            <person name="Noel J."/>
            <person name="Charron P."/>
            <person name="Farinelli L."/>
            <person name="Marton T."/>
            <person name="Kruger M."/>
            <person name="Pelin A."/>
            <person name="Brachmann A."/>
            <person name="Corradi N."/>
        </authorList>
    </citation>
    <scope>NUCLEOTIDE SEQUENCE [LARGE SCALE GENOMIC DNA]</scope>
    <source>
        <strain evidence="1 2">A1</strain>
    </source>
</reference>
<reference evidence="1 2" key="1">
    <citation type="submission" date="2017-10" db="EMBL/GenBank/DDBJ databases">
        <title>Extensive intraspecific genome diversity in a model arbuscular mycorrhizal fungus.</title>
        <authorList>
            <person name="Chen E.C.H."/>
            <person name="Morin E."/>
            <person name="Baudet D."/>
            <person name="Noel J."/>
            <person name="Ndikumana S."/>
            <person name="Charron P."/>
            <person name="St-Onge C."/>
            <person name="Giorgi J."/>
            <person name="Grigoriev I.V."/>
            <person name="Roux C."/>
            <person name="Martin F.M."/>
            <person name="Corradi N."/>
        </authorList>
    </citation>
    <scope>NUCLEOTIDE SEQUENCE [LARGE SCALE GENOMIC DNA]</scope>
    <source>
        <strain evidence="1 2">A1</strain>
    </source>
</reference>
<accession>A0A2N0QP36</accession>
<evidence type="ECO:0000313" key="2">
    <source>
        <dbReference type="Proteomes" id="UP000232688"/>
    </source>
</evidence>
<dbReference type="AlphaFoldDB" id="A0A2N0QP36"/>
<name>A0A2N0QP36_9GLOM</name>